<proteinExistence type="predicted"/>
<dbReference type="Proteomes" id="UP000295252">
    <property type="component" value="Unassembled WGS sequence"/>
</dbReference>
<dbReference type="Gramene" id="CDP17940">
    <property type="protein sequence ID" value="CDP17940"/>
    <property type="gene ID" value="GSCOC_T00011585001"/>
</dbReference>
<organism evidence="1 2">
    <name type="scientific">Coffea canephora</name>
    <name type="common">Robusta coffee</name>
    <dbReference type="NCBI Taxonomy" id="49390"/>
    <lineage>
        <taxon>Eukaryota</taxon>
        <taxon>Viridiplantae</taxon>
        <taxon>Streptophyta</taxon>
        <taxon>Embryophyta</taxon>
        <taxon>Tracheophyta</taxon>
        <taxon>Spermatophyta</taxon>
        <taxon>Magnoliopsida</taxon>
        <taxon>eudicotyledons</taxon>
        <taxon>Gunneridae</taxon>
        <taxon>Pentapetalae</taxon>
        <taxon>asterids</taxon>
        <taxon>lamiids</taxon>
        <taxon>Gentianales</taxon>
        <taxon>Rubiaceae</taxon>
        <taxon>Ixoroideae</taxon>
        <taxon>Gardenieae complex</taxon>
        <taxon>Bertiereae - Coffeeae clade</taxon>
        <taxon>Coffeeae</taxon>
        <taxon>Coffea</taxon>
    </lineage>
</organism>
<reference evidence="2" key="1">
    <citation type="journal article" date="2014" name="Science">
        <title>The coffee genome provides insight into the convergent evolution of caffeine biosynthesis.</title>
        <authorList>
            <person name="Denoeud F."/>
            <person name="Carretero-Paulet L."/>
            <person name="Dereeper A."/>
            <person name="Droc G."/>
            <person name="Guyot R."/>
            <person name="Pietrella M."/>
            <person name="Zheng C."/>
            <person name="Alberti A."/>
            <person name="Anthony F."/>
            <person name="Aprea G."/>
            <person name="Aury J.M."/>
            <person name="Bento P."/>
            <person name="Bernard M."/>
            <person name="Bocs S."/>
            <person name="Campa C."/>
            <person name="Cenci A."/>
            <person name="Combes M.C."/>
            <person name="Crouzillat D."/>
            <person name="Da Silva C."/>
            <person name="Daddiego L."/>
            <person name="De Bellis F."/>
            <person name="Dussert S."/>
            <person name="Garsmeur O."/>
            <person name="Gayraud T."/>
            <person name="Guignon V."/>
            <person name="Jahn K."/>
            <person name="Jamilloux V."/>
            <person name="Joet T."/>
            <person name="Labadie K."/>
            <person name="Lan T."/>
            <person name="Leclercq J."/>
            <person name="Lepelley M."/>
            <person name="Leroy T."/>
            <person name="Li L.T."/>
            <person name="Librado P."/>
            <person name="Lopez L."/>
            <person name="Munoz A."/>
            <person name="Noel B."/>
            <person name="Pallavicini A."/>
            <person name="Perrotta G."/>
            <person name="Poncet V."/>
            <person name="Pot D."/>
            <person name="Priyono X."/>
            <person name="Rigoreau M."/>
            <person name="Rouard M."/>
            <person name="Rozas J."/>
            <person name="Tranchant-Dubreuil C."/>
            <person name="VanBuren R."/>
            <person name="Zhang Q."/>
            <person name="Andrade A.C."/>
            <person name="Argout X."/>
            <person name="Bertrand B."/>
            <person name="de Kochko A."/>
            <person name="Graziosi G."/>
            <person name="Henry R.J."/>
            <person name="Jayarama X."/>
            <person name="Ming R."/>
            <person name="Nagai C."/>
            <person name="Rounsley S."/>
            <person name="Sankoff D."/>
            <person name="Giuliano G."/>
            <person name="Albert V.A."/>
            <person name="Wincker P."/>
            <person name="Lashermes P."/>
        </authorList>
    </citation>
    <scope>NUCLEOTIDE SEQUENCE [LARGE SCALE GENOMIC DNA]</scope>
    <source>
        <strain evidence="2">cv. DH200-94</strain>
    </source>
</reference>
<evidence type="ECO:0000313" key="1">
    <source>
        <dbReference type="EMBL" id="CDP17940.1"/>
    </source>
</evidence>
<evidence type="ECO:0000313" key="2">
    <source>
        <dbReference type="Proteomes" id="UP000295252"/>
    </source>
</evidence>
<sequence length="73" mass="8548">MLLTCHAGSSCCVLGTEHFYLSGSQEWSKAEMCDRAYQNKRKSLCRTNLRLCYIYMLSITWEPLRLSWFSLCL</sequence>
<protein>
    <submittedName>
        <fullName evidence="1">DH200=94 genomic scaffold, scaffold_191</fullName>
    </submittedName>
</protein>
<dbReference type="EMBL" id="HG739275">
    <property type="protein sequence ID" value="CDP17940.1"/>
    <property type="molecule type" value="Genomic_DNA"/>
</dbReference>
<name>A0A068VAR6_COFCA</name>
<gene>
    <name evidence="1" type="ORF">GSCOC_T00011585001</name>
</gene>
<keyword evidence="2" id="KW-1185">Reference proteome</keyword>
<dbReference type="AlphaFoldDB" id="A0A068VAR6"/>
<accession>A0A068VAR6</accession>
<dbReference type="InParanoid" id="A0A068VAR6"/>